<dbReference type="Proteomes" id="UP000063781">
    <property type="component" value="Chromosome"/>
</dbReference>
<keyword evidence="1" id="KW-0119">Carbohydrate metabolism</keyword>
<dbReference type="SUPFAM" id="SSF100950">
    <property type="entry name" value="NagB/RpiA/CoA transferase-like"/>
    <property type="match status" value="1"/>
</dbReference>
<dbReference type="Gene3D" id="3.40.50.1360">
    <property type="match status" value="1"/>
</dbReference>
<evidence type="ECO:0000313" key="3">
    <source>
        <dbReference type="EMBL" id="AMC94535.1"/>
    </source>
</evidence>
<dbReference type="GO" id="GO:0006044">
    <property type="term" value="P:N-acetylglucosamine metabolic process"/>
    <property type="evidence" value="ECO:0007669"/>
    <property type="project" value="InterPro"/>
</dbReference>
<organism evidence="3 4">
    <name type="scientific">Erysipelothrix larvae</name>
    <dbReference type="NCBI Taxonomy" id="1514105"/>
    <lineage>
        <taxon>Bacteria</taxon>
        <taxon>Bacillati</taxon>
        <taxon>Bacillota</taxon>
        <taxon>Erysipelotrichia</taxon>
        <taxon>Erysipelotrichales</taxon>
        <taxon>Erysipelotrichaceae</taxon>
        <taxon>Erysipelothrix</taxon>
    </lineage>
</organism>
<dbReference type="EMBL" id="CP013213">
    <property type="protein sequence ID" value="AMC94535.1"/>
    <property type="molecule type" value="Genomic_DNA"/>
</dbReference>
<name>A0A0X8H1Y5_9FIRM</name>
<dbReference type="InterPro" id="IPR004547">
    <property type="entry name" value="Glucosamine6P_isomerase"/>
</dbReference>
<evidence type="ECO:0000259" key="2">
    <source>
        <dbReference type="Pfam" id="PF01182"/>
    </source>
</evidence>
<dbReference type="InterPro" id="IPR052960">
    <property type="entry name" value="GlcN6P_deaminase-like"/>
</dbReference>
<dbReference type="AlphaFoldDB" id="A0A0X8H1Y5"/>
<dbReference type="PANTHER" id="PTHR42892:SF1">
    <property type="entry name" value="GLUCOSAMINE-6-PHOSPHATE ISOMERASE"/>
    <property type="match status" value="1"/>
</dbReference>
<dbReference type="GO" id="GO:0005975">
    <property type="term" value="P:carbohydrate metabolic process"/>
    <property type="evidence" value="ECO:0007669"/>
    <property type="project" value="InterPro"/>
</dbReference>
<evidence type="ECO:0000313" key="4">
    <source>
        <dbReference type="Proteomes" id="UP000063781"/>
    </source>
</evidence>
<gene>
    <name evidence="3" type="ORF">AOC36_11295</name>
</gene>
<feature type="domain" description="Glucosamine/galactosamine-6-phosphate isomerase" evidence="2">
    <location>
        <begin position="28"/>
        <end position="218"/>
    </location>
</feature>
<dbReference type="InterPro" id="IPR037171">
    <property type="entry name" value="NagB/RpiA_transferase-like"/>
</dbReference>
<dbReference type="InterPro" id="IPR006148">
    <property type="entry name" value="Glc/Gal-6P_isomerase"/>
</dbReference>
<accession>A0A0X8H1Y5</accession>
<dbReference type="CDD" id="cd01399">
    <property type="entry name" value="GlcN6P_deaminase"/>
    <property type="match status" value="1"/>
</dbReference>
<dbReference type="OrthoDB" id="9810967at2"/>
<protein>
    <recommendedName>
        <fullName evidence="2">Glucosamine/galactosamine-6-phosphate isomerase domain-containing protein</fullName>
    </recommendedName>
</protein>
<dbReference type="GO" id="GO:0004342">
    <property type="term" value="F:glucosamine-6-phosphate deaminase activity"/>
    <property type="evidence" value="ECO:0007669"/>
    <property type="project" value="InterPro"/>
</dbReference>
<dbReference type="STRING" id="1514105.AOC36_11295"/>
<dbReference type="PANTHER" id="PTHR42892">
    <property type="entry name" value="GLUCOSAMINE-6-PHOSPHATE DEAMINASE-LIKE PROTEIN BT_0258-RELATED"/>
    <property type="match status" value="1"/>
</dbReference>
<reference evidence="3 4" key="1">
    <citation type="submission" date="2015-10" db="EMBL/GenBank/DDBJ databases">
        <title>Erysipelothrix larvae sp. LV19 isolated from the larval gut of the rhinoceros beetle, Trypoxylus dichotomus.</title>
        <authorList>
            <person name="Lim S."/>
            <person name="Kim B.-C."/>
        </authorList>
    </citation>
    <scope>NUCLEOTIDE SEQUENCE [LARGE SCALE GENOMIC DNA]</scope>
    <source>
        <strain evidence="3 4">LV19</strain>
    </source>
</reference>
<proteinExistence type="predicted"/>
<dbReference type="Pfam" id="PF01182">
    <property type="entry name" value="Glucosamine_iso"/>
    <property type="match status" value="1"/>
</dbReference>
<dbReference type="RefSeq" id="WP_067634386.1">
    <property type="nucleotide sequence ID" value="NZ_CP013213.1"/>
</dbReference>
<dbReference type="NCBIfam" id="NF009022">
    <property type="entry name" value="PRK12358.1"/>
    <property type="match status" value="1"/>
</dbReference>
<sequence length="245" mass="27528">MKLIITKTYEEMSEIASNILLGYILSPENQNIAITGGRTPALMYEKLVTKMSGLNISYNTTFYNFDEIAYKRSKREGITISDLRSYFFTPANIPEENIHRLDETNYKAHDHLIQSRGGMDFILLGVGADGHFCGNLPNTTQFFDQTTQVVMSDAMRQNVGEFHFSDPQEYPDTYVTMGPRSVMNTKNILLIANGKEKADIIKRILGGPVDPLVPASILPLHPKITILIDSEAASELDEITINQYK</sequence>
<keyword evidence="4" id="KW-1185">Reference proteome</keyword>
<dbReference type="KEGG" id="erl:AOC36_11295"/>
<evidence type="ECO:0000256" key="1">
    <source>
        <dbReference type="ARBA" id="ARBA00023277"/>
    </source>
</evidence>